<feature type="chain" id="PRO_5043584679" description="C-type lectin domain-containing protein" evidence="1">
    <location>
        <begin position="20"/>
        <end position="162"/>
    </location>
</feature>
<gene>
    <name evidence="3" type="ORF">CDAUBV1_LOCUS17471</name>
</gene>
<evidence type="ECO:0000259" key="2">
    <source>
        <dbReference type="Pfam" id="PF00059"/>
    </source>
</evidence>
<dbReference type="Gene3D" id="3.10.100.10">
    <property type="entry name" value="Mannose-Binding Protein A, subunit A"/>
    <property type="match status" value="1"/>
</dbReference>
<dbReference type="SUPFAM" id="SSF56436">
    <property type="entry name" value="C-type lectin-like"/>
    <property type="match status" value="1"/>
</dbReference>
<sequence length="162" mass="18975">MRLVWLLIGLLQSVLYCNGDCSRAILEFIPQAIRDTGEYRIRCFEKWPNKGSEKCFLHFVRKMNFDDGVLACRRVGGKILITHSYEQSELLRGWVEFSVFLNSRRIRPIWDFFLFSPFPPDYANIGCSLDNNDDKDCMVMLSSLEWCPVKCSERHSIVCEFD</sequence>
<dbReference type="AlphaFoldDB" id="A0AAV2TXV6"/>
<dbReference type="InterPro" id="IPR016186">
    <property type="entry name" value="C-type_lectin-like/link_sf"/>
</dbReference>
<accession>A0AAV2TXV6</accession>
<evidence type="ECO:0000313" key="3">
    <source>
        <dbReference type="EMBL" id="CAL5142214.1"/>
    </source>
</evidence>
<dbReference type="InterPro" id="IPR001304">
    <property type="entry name" value="C-type_lectin-like"/>
</dbReference>
<evidence type="ECO:0000313" key="4">
    <source>
        <dbReference type="Proteomes" id="UP001497525"/>
    </source>
</evidence>
<dbReference type="EMBL" id="CAXLJL010000978">
    <property type="protein sequence ID" value="CAL5142214.1"/>
    <property type="molecule type" value="Genomic_DNA"/>
</dbReference>
<reference evidence="3" key="1">
    <citation type="submission" date="2024-06" db="EMBL/GenBank/DDBJ databases">
        <authorList>
            <person name="Liu X."/>
            <person name="Lenzi L."/>
            <person name="Haldenby T S."/>
            <person name="Uol C."/>
        </authorList>
    </citation>
    <scope>NUCLEOTIDE SEQUENCE</scope>
</reference>
<evidence type="ECO:0000256" key="1">
    <source>
        <dbReference type="SAM" id="SignalP"/>
    </source>
</evidence>
<keyword evidence="1" id="KW-0732">Signal</keyword>
<feature type="signal peptide" evidence="1">
    <location>
        <begin position="1"/>
        <end position="19"/>
    </location>
</feature>
<comment type="caution">
    <text evidence="3">The sequence shown here is derived from an EMBL/GenBank/DDBJ whole genome shotgun (WGS) entry which is preliminary data.</text>
</comment>
<feature type="domain" description="C-type lectin" evidence="2">
    <location>
        <begin position="62"/>
        <end position="161"/>
    </location>
</feature>
<dbReference type="InterPro" id="IPR016187">
    <property type="entry name" value="CTDL_fold"/>
</dbReference>
<dbReference type="Pfam" id="PF00059">
    <property type="entry name" value="Lectin_C"/>
    <property type="match status" value="1"/>
</dbReference>
<dbReference type="Proteomes" id="UP001497525">
    <property type="component" value="Unassembled WGS sequence"/>
</dbReference>
<name>A0AAV2TXV6_CALDB</name>
<protein>
    <recommendedName>
        <fullName evidence="2">C-type lectin domain-containing protein</fullName>
    </recommendedName>
</protein>
<organism evidence="3 4">
    <name type="scientific">Calicophoron daubneyi</name>
    <name type="common">Rumen fluke</name>
    <name type="synonym">Paramphistomum daubneyi</name>
    <dbReference type="NCBI Taxonomy" id="300641"/>
    <lineage>
        <taxon>Eukaryota</taxon>
        <taxon>Metazoa</taxon>
        <taxon>Spiralia</taxon>
        <taxon>Lophotrochozoa</taxon>
        <taxon>Platyhelminthes</taxon>
        <taxon>Trematoda</taxon>
        <taxon>Digenea</taxon>
        <taxon>Plagiorchiida</taxon>
        <taxon>Pronocephalata</taxon>
        <taxon>Paramphistomoidea</taxon>
        <taxon>Paramphistomidae</taxon>
        <taxon>Calicophoron</taxon>
    </lineage>
</organism>
<proteinExistence type="predicted"/>